<evidence type="ECO:0000259" key="5">
    <source>
        <dbReference type="Pfam" id="PF20147"/>
    </source>
</evidence>
<organism evidence="6 7">
    <name type="scientific">Diversispora epigaea</name>
    <dbReference type="NCBI Taxonomy" id="1348612"/>
    <lineage>
        <taxon>Eukaryota</taxon>
        <taxon>Fungi</taxon>
        <taxon>Fungi incertae sedis</taxon>
        <taxon>Mucoromycota</taxon>
        <taxon>Glomeromycotina</taxon>
        <taxon>Glomeromycetes</taxon>
        <taxon>Diversisporales</taxon>
        <taxon>Diversisporaceae</taxon>
        <taxon>Diversispora</taxon>
    </lineage>
</organism>
<evidence type="ECO:0000256" key="3">
    <source>
        <dbReference type="ARBA" id="ARBA00022525"/>
    </source>
</evidence>
<keyword evidence="4" id="KW-0472">Membrane</keyword>
<evidence type="ECO:0000256" key="1">
    <source>
        <dbReference type="ARBA" id="ARBA00004340"/>
    </source>
</evidence>
<evidence type="ECO:0000256" key="2">
    <source>
        <dbReference type="ARBA" id="ARBA00004613"/>
    </source>
</evidence>
<evidence type="ECO:0000313" key="7">
    <source>
        <dbReference type="Proteomes" id="UP000266861"/>
    </source>
</evidence>
<dbReference type="AlphaFoldDB" id="A0A397JVZ6"/>
<dbReference type="EMBL" id="PQFF01000001">
    <property type="protein sequence ID" value="RHZ90256.1"/>
    <property type="molecule type" value="Genomic_DNA"/>
</dbReference>
<feature type="domain" description="Crinkler effector protein N-terminal" evidence="5">
    <location>
        <begin position="36"/>
        <end position="96"/>
    </location>
</feature>
<dbReference type="Proteomes" id="UP000266861">
    <property type="component" value="Unassembled WGS sequence"/>
</dbReference>
<evidence type="ECO:0000313" key="6">
    <source>
        <dbReference type="EMBL" id="RHZ90256.1"/>
    </source>
</evidence>
<dbReference type="Pfam" id="PF20147">
    <property type="entry name" value="Crinkler"/>
    <property type="match status" value="1"/>
</dbReference>
<sequence length="141" mass="15758">MSFFLELKHAVVVYASIPTILIFAWMFFLIGPMPTIELNCFIHGDIPDVANIFSVEIDSEATVSRLKEIIKGKKQNFACFNNEKLKLWKVDESNANNYYNEGLLVQTKSKSGGICILTTRHGVGKKGSSVCQPDKLDDISI</sequence>
<protein>
    <recommendedName>
        <fullName evidence="5">Crinkler effector protein N-terminal domain-containing protein</fullName>
    </recommendedName>
</protein>
<keyword evidence="4" id="KW-0812">Transmembrane</keyword>
<comment type="subcellular location">
    <subcellularLocation>
        <location evidence="1">Host cell</location>
    </subcellularLocation>
    <subcellularLocation>
        <location evidence="2">Secreted</location>
    </subcellularLocation>
</comment>
<accession>A0A397JVZ6</accession>
<keyword evidence="3" id="KW-0964">Secreted</keyword>
<gene>
    <name evidence="6" type="ORF">Glove_1g31</name>
</gene>
<comment type="caution">
    <text evidence="6">The sequence shown here is derived from an EMBL/GenBank/DDBJ whole genome shotgun (WGS) entry which is preliminary data.</text>
</comment>
<dbReference type="GO" id="GO:0043657">
    <property type="term" value="C:host cell"/>
    <property type="evidence" value="ECO:0007669"/>
    <property type="project" value="UniProtKB-SubCell"/>
</dbReference>
<dbReference type="GO" id="GO:0005576">
    <property type="term" value="C:extracellular region"/>
    <property type="evidence" value="ECO:0007669"/>
    <property type="project" value="UniProtKB-SubCell"/>
</dbReference>
<feature type="transmembrane region" description="Helical" evidence="4">
    <location>
        <begin position="12"/>
        <end position="31"/>
    </location>
</feature>
<keyword evidence="7" id="KW-1185">Reference proteome</keyword>
<dbReference type="InterPro" id="IPR045379">
    <property type="entry name" value="Crinkler_N"/>
</dbReference>
<reference evidence="6 7" key="1">
    <citation type="submission" date="2018-08" db="EMBL/GenBank/DDBJ databases">
        <title>Genome and evolution of the arbuscular mycorrhizal fungus Diversispora epigaea (formerly Glomus versiforme) and its bacterial endosymbionts.</title>
        <authorList>
            <person name="Sun X."/>
            <person name="Fei Z."/>
            <person name="Harrison M."/>
        </authorList>
    </citation>
    <scope>NUCLEOTIDE SEQUENCE [LARGE SCALE GENOMIC DNA]</scope>
    <source>
        <strain evidence="6 7">IT104</strain>
    </source>
</reference>
<name>A0A397JVZ6_9GLOM</name>
<dbReference type="OrthoDB" id="2370033at2759"/>
<evidence type="ECO:0000256" key="4">
    <source>
        <dbReference type="SAM" id="Phobius"/>
    </source>
</evidence>
<keyword evidence="4" id="KW-1133">Transmembrane helix</keyword>
<proteinExistence type="predicted"/>